<reference evidence="3 4" key="1">
    <citation type="submission" date="2018-01" db="EMBL/GenBank/DDBJ databases">
        <title>Superficieibacter electus gen. nov., sp. nov., an extended-spectrum beta-lactamase possessing member of the Enterobacteriaceae family, isolated from intensive care unit surfaces.</title>
        <authorList>
            <person name="Potter R.F."/>
            <person name="D'Souza A.W."/>
        </authorList>
    </citation>
    <scope>NUCLEOTIDE SEQUENCE [LARGE SCALE GENOMIC DNA]</scope>
    <source>
        <strain evidence="2 4">BP-1</strain>
        <strain evidence="1 3">BP-2</strain>
    </source>
</reference>
<evidence type="ECO:0000313" key="3">
    <source>
        <dbReference type="Proteomes" id="UP000237073"/>
    </source>
</evidence>
<dbReference type="Proteomes" id="UP000237073">
    <property type="component" value="Unassembled WGS sequence"/>
</dbReference>
<organism evidence="2 4">
    <name type="scientific">Superficieibacter electus</name>
    <dbReference type="NCBI Taxonomy" id="2022662"/>
    <lineage>
        <taxon>Bacteria</taxon>
        <taxon>Pseudomonadati</taxon>
        <taxon>Pseudomonadota</taxon>
        <taxon>Gammaproteobacteria</taxon>
        <taxon>Enterobacterales</taxon>
        <taxon>Enterobacteriaceae</taxon>
        <taxon>Superficieibacter</taxon>
    </lineage>
</organism>
<dbReference type="EMBL" id="PQGD01000014">
    <property type="protein sequence ID" value="POP46512.1"/>
    <property type="molecule type" value="Genomic_DNA"/>
</dbReference>
<comment type="caution">
    <text evidence="2">The sequence shown here is derived from an EMBL/GenBank/DDBJ whole genome shotgun (WGS) entry which is preliminary data.</text>
</comment>
<sequence>MHQKNYLYTRRLSSCRCVGCAPSPESLTRVSSSGFAHLPPSCNSKSIAYKGYTFPVFLAVVAPRPEQWHKNHHNFPPLALQSTAVTILISEEYCS</sequence>
<protein>
    <submittedName>
        <fullName evidence="2">Uncharacterized protein</fullName>
    </submittedName>
</protein>
<name>A0A2P5GLT9_9ENTR</name>
<evidence type="ECO:0000313" key="2">
    <source>
        <dbReference type="EMBL" id="POP46512.1"/>
    </source>
</evidence>
<evidence type="ECO:0000313" key="4">
    <source>
        <dbReference type="Proteomes" id="UP000247005"/>
    </source>
</evidence>
<dbReference type="Proteomes" id="UP000247005">
    <property type="component" value="Unassembled WGS sequence"/>
</dbReference>
<accession>A0A2P5GLT9</accession>
<gene>
    <name evidence="2" type="ORF">CHU32_17480</name>
    <name evidence="1" type="ORF">CHU33_17380</name>
</gene>
<evidence type="ECO:0000313" key="1">
    <source>
        <dbReference type="EMBL" id="POP43017.1"/>
    </source>
</evidence>
<proteinExistence type="predicted"/>
<dbReference type="AlphaFoldDB" id="A0A2P5GLT9"/>
<dbReference type="EMBL" id="PQGE01000016">
    <property type="protein sequence ID" value="POP43017.1"/>
    <property type="molecule type" value="Genomic_DNA"/>
</dbReference>
<keyword evidence="3" id="KW-1185">Reference proteome</keyword>